<name>A0A3S1B751_ELYCH</name>
<reference evidence="2 3" key="1">
    <citation type="submission" date="2019-01" db="EMBL/GenBank/DDBJ databases">
        <title>A draft genome assembly of the solar-powered sea slug Elysia chlorotica.</title>
        <authorList>
            <person name="Cai H."/>
            <person name="Li Q."/>
            <person name="Fang X."/>
            <person name="Li J."/>
            <person name="Curtis N.E."/>
            <person name="Altenburger A."/>
            <person name="Shibata T."/>
            <person name="Feng M."/>
            <person name="Maeda T."/>
            <person name="Schwartz J.A."/>
            <person name="Shigenobu S."/>
            <person name="Lundholm N."/>
            <person name="Nishiyama T."/>
            <person name="Yang H."/>
            <person name="Hasebe M."/>
            <person name="Li S."/>
            <person name="Pierce S.K."/>
            <person name="Wang J."/>
        </authorList>
    </citation>
    <scope>NUCLEOTIDE SEQUENCE [LARGE SCALE GENOMIC DNA]</scope>
    <source>
        <strain evidence="2">EC2010</strain>
        <tissue evidence="2">Whole organism of an adult</tissue>
    </source>
</reference>
<dbReference type="EMBL" id="RQTK01000908">
    <property type="protein sequence ID" value="RUS73705.1"/>
    <property type="molecule type" value="Genomic_DNA"/>
</dbReference>
<protein>
    <submittedName>
        <fullName evidence="2">Uncharacterized protein</fullName>
    </submittedName>
</protein>
<feature type="compositionally biased region" description="Low complexity" evidence="1">
    <location>
        <begin position="220"/>
        <end position="238"/>
    </location>
</feature>
<proteinExistence type="predicted"/>
<evidence type="ECO:0000256" key="1">
    <source>
        <dbReference type="SAM" id="MobiDB-lite"/>
    </source>
</evidence>
<dbReference type="AlphaFoldDB" id="A0A3S1B751"/>
<feature type="compositionally biased region" description="Low complexity" evidence="1">
    <location>
        <begin position="30"/>
        <end position="61"/>
    </location>
</feature>
<gene>
    <name evidence="2" type="ORF">EGW08_018537</name>
</gene>
<organism evidence="2 3">
    <name type="scientific">Elysia chlorotica</name>
    <name type="common">Eastern emerald elysia</name>
    <name type="synonym">Sea slug</name>
    <dbReference type="NCBI Taxonomy" id="188477"/>
    <lineage>
        <taxon>Eukaryota</taxon>
        <taxon>Metazoa</taxon>
        <taxon>Spiralia</taxon>
        <taxon>Lophotrochozoa</taxon>
        <taxon>Mollusca</taxon>
        <taxon>Gastropoda</taxon>
        <taxon>Heterobranchia</taxon>
        <taxon>Euthyneura</taxon>
        <taxon>Panpulmonata</taxon>
        <taxon>Sacoglossa</taxon>
        <taxon>Placobranchoidea</taxon>
        <taxon>Plakobranchidae</taxon>
        <taxon>Elysia</taxon>
    </lineage>
</organism>
<evidence type="ECO:0000313" key="2">
    <source>
        <dbReference type="EMBL" id="RUS73705.1"/>
    </source>
</evidence>
<sequence length="361" mass="37592">MSRAIGNLTARSRQGKIHAVNPELASQLLSDNTDNNNDNKNNNNNINNNSNRSSRNSNINNHGTETPRAAVRSDGTEVKQGANTPRAPDSNPNLNASERGVSRSTTEPPDTGRASTLGTGRKSSVKQVAFDLGPEGYSRTADLNSEGKPHPGRHDPSSQRRGGDSHDLDTEGNPQTGHHNRQRRGGDPQPRAPDGSVASMSDDEARADGGIQQAAGSGENNVSGTSDNNNNNNNSSNNAGHVPGASVNWDSDDFTPGGGEAGDGLSATELAEDDVGLSEIPESGRGTVTSSTSELGRLRSPSHKSLNAGEGRSPSHKSLNAGEGETPPPSTPVPAIESARSRPESTKRDGETGETGEPTRA</sequence>
<feature type="compositionally biased region" description="Polar residues" evidence="1">
    <location>
        <begin position="90"/>
        <end position="126"/>
    </location>
</feature>
<feature type="compositionally biased region" description="Basic and acidic residues" evidence="1">
    <location>
        <begin position="339"/>
        <end position="361"/>
    </location>
</feature>
<feature type="non-terminal residue" evidence="2">
    <location>
        <position position="361"/>
    </location>
</feature>
<feature type="region of interest" description="Disordered" evidence="1">
    <location>
        <begin position="29"/>
        <end position="361"/>
    </location>
</feature>
<evidence type="ECO:0000313" key="3">
    <source>
        <dbReference type="Proteomes" id="UP000271974"/>
    </source>
</evidence>
<accession>A0A3S1B751</accession>
<keyword evidence="3" id="KW-1185">Reference proteome</keyword>
<feature type="compositionally biased region" description="Basic and acidic residues" evidence="1">
    <location>
        <begin position="145"/>
        <end position="169"/>
    </location>
</feature>
<comment type="caution">
    <text evidence="2">The sequence shown here is derived from an EMBL/GenBank/DDBJ whole genome shotgun (WGS) entry which is preliminary data.</text>
</comment>
<dbReference type="Proteomes" id="UP000271974">
    <property type="component" value="Unassembled WGS sequence"/>
</dbReference>